<keyword evidence="2" id="KW-1185">Reference proteome</keyword>
<reference evidence="2" key="1">
    <citation type="submission" date="2015-07" db="EMBL/GenBank/DDBJ databases">
        <title>Lactobacillus ginsenosidimutans/EMML 3141/ whole genome sequencing.</title>
        <authorList>
            <person name="Kim M.K."/>
            <person name="Im W.-T."/>
            <person name="Srinivasan S."/>
            <person name="Lee J.-J."/>
        </authorList>
    </citation>
    <scope>NUCLEOTIDE SEQUENCE [LARGE SCALE GENOMIC DNA]</scope>
    <source>
        <strain evidence="2">EMML 3041</strain>
    </source>
</reference>
<dbReference type="SUPFAM" id="SSF159121">
    <property type="entry name" value="BC4932-like"/>
    <property type="match status" value="1"/>
</dbReference>
<accession>A0A0H4R2H9</accession>
<dbReference type="Gene3D" id="2.40.50.480">
    <property type="match status" value="1"/>
</dbReference>
<name>A0A0H4R2H9_9LACO</name>
<dbReference type="AlphaFoldDB" id="A0A0H4R2H9"/>
<dbReference type="Pfam" id="PF06486">
    <property type="entry name" value="DUF1093"/>
    <property type="match status" value="1"/>
</dbReference>
<evidence type="ECO:0000313" key="1">
    <source>
        <dbReference type="EMBL" id="AKP67935.1"/>
    </source>
</evidence>
<dbReference type="RefSeq" id="WP_048705620.1">
    <property type="nucleotide sequence ID" value="NZ_CP012034.1"/>
</dbReference>
<evidence type="ECO:0000313" key="2">
    <source>
        <dbReference type="Proteomes" id="UP000036106"/>
    </source>
</evidence>
<dbReference type="InterPro" id="IPR036166">
    <property type="entry name" value="YxeA-like_sf"/>
</dbReference>
<dbReference type="PANTHER" id="PTHR36433">
    <property type="entry name" value="HYPOTHETICAL CYTOSOLIC PROTEIN"/>
    <property type="match status" value="1"/>
</dbReference>
<dbReference type="Proteomes" id="UP000036106">
    <property type="component" value="Chromosome"/>
</dbReference>
<dbReference type="EMBL" id="CP012034">
    <property type="protein sequence ID" value="AKP67935.1"/>
    <property type="molecule type" value="Genomic_DNA"/>
</dbReference>
<dbReference type="STRING" id="1007676.ABM34_10610"/>
<sequence>MKNLLKFLFISILIVGGSYVGACLYTKDRTDQFSQALGQYNFLVKRDSWYVKIDNSKGADEDGYGNYEYDLKSYDSEGEPHQVKFTGMGKLKQGHYLKLDTKGAYVYSYEEAFKNNMPRAAYDKLAAE</sequence>
<proteinExistence type="predicted"/>
<dbReference type="PATRIC" id="fig|1007676.4.peg.2147"/>
<gene>
    <name evidence="1" type="ORF">ABM34_10610</name>
</gene>
<dbReference type="KEGG" id="lgn:ABM34_10610"/>
<dbReference type="NCBIfam" id="TIGR01655">
    <property type="entry name" value="yxeA_fam"/>
    <property type="match status" value="1"/>
</dbReference>
<protein>
    <recommendedName>
        <fullName evidence="3">YxeA family protein</fullName>
    </recommendedName>
</protein>
<dbReference type="InterPro" id="IPR006542">
    <property type="entry name" value="DUF1093"/>
</dbReference>
<organism evidence="1 2">
    <name type="scientific">Companilactobacillus ginsenosidimutans</name>
    <dbReference type="NCBI Taxonomy" id="1007676"/>
    <lineage>
        <taxon>Bacteria</taxon>
        <taxon>Bacillati</taxon>
        <taxon>Bacillota</taxon>
        <taxon>Bacilli</taxon>
        <taxon>Lactobacillales</taxon>
        <taxon>Lactobacillaceae</taxon>
        <taxon>Companilactobacillus</taxon>
    </lineage>
</organism>
<dbReference type="OrthoDB" id="2290026at2"/>
<dbReference type="PANTHER" id="PTHR36433:SF2">
    <property type="entry name" value="YXEA FAMILY PROTEIN"/>
    <property type="match status" value="1"/>
</dbReference>
<evidence type="ECO:0008006" key="3">
    <source>
        <dbReference type="Google" id="ProtNLM"/>
    </source>
</evidence>